<dbReference type="CDD" id="cd09873">
    <property type="entry name" value="PIN_Pae0151-like"/>
    <property type="match status" value="1"/>
</dbReference>
<comment type="function">
    <text evidence="6">Toxic component of a toxin-antitoxin (TA) system. An RNase.</text>
</comment>
<dbReference type="PANTHER" id="PTHR35901:SF1">
    <property type="entry name" value="EXONUCLEASE VAPC9"/>
    <property type="match status" value="1"/>
</dbReference>
<dbReference type="GO" id="GO:0000287">
    <property type="term" value="F:magnesium ion binding"/>
    <property type="evidence" value="ECO:0007669"/>
    <property type="project" value="UniProtKB-UniRule"/>
</dbReference>
<evidence type="ECO:0000256" key="4">
    <source>
        <dbReference type="ARBA" id="ARBA00022801"/>
    </source>
</evidence>
<dbReference type="InterPro" id="IPR002716">
    <property type="entry name" value="PIN_dom"/>
</dbReference>
<evidence type="ECO:0000256" key="6">
    <source>
        <dbReference type="HAMAP-Rule" id="MF_00265"/>
    </source>
</evidence>
<dbReference type="GO" id="GO:0004540">
    <property type="term" value="F:RNA nuclease activity"/>
    <property type="evidence" value="ECO:0007669"/>
    <property type="project" value="InterPro"/>
</dbReference>
<evidence type="ECO:0000256" key="5">
    <source>
        <dbReference type="ARBA" id="ARBA00022842"/>
    </source>
</evidence>
<dbReference type="GO" id="GO:0016787">
    <property type="term" value="F:hydrolase activity"/>
    <property type="evidence" value="ECO:0007669"/>
    <property type="project" value="UniProtKB-KW"/>
</dbReference>
<dbReference type="InterPro" id="IPR022907">
    <property type="entry name" value="VapC_family"/>
</dbReference>
<evidence type="ECO:0000259" key="7">
    <source>
        <dbReference type="Pfam" id="PF01850"/>
    </source>
</evidence>
<dbReference type="InterPro" id="IPR029060">
    <property type="entry name" value="PIN-like_dom_sf"/>
</dbReference>
<keyword evidence="3 6" id="KW-0479">Metal-binding</keyword>
<protein>
    <recommendedName>
        <fullName evidence="6">Ribonuclease VapC</fullName>
        <shortName evidence="6">RNase VapC</shortName>
        <ecNumber evidence="6">3.1.-.-</ecNumber>
    </recommendedName>
    <alternativeName>
        <fullName evidence="6">Toxin VapC</fullName>
    </alternativeName>
</protein>
<dbReference type="Gene3D" id="3.40.50.1010">
    <property type="entry name" value="5'-nuclease"/>
    <property type="match status" value="1"/>
</dbReference>
<feature type="domain" description="PIN" evidence="7">
    <location>
        <begin position="3"/>
        <end position="120"/>
    </location>
</feature>
<name>A0A895YH43_9ACTN</name>
<comment type="similarity">
    <text evidence="6">Belongs to the PINc/VapC protein family.</text>
</comment>
<gene>
    <name evidence="6" type="primary">vapC</name>
    <name evidence="8" type="ORF">JQS43_20175</name>
</gene>
<feature type="binding site" evidence="6">
    <location>
        <position position="5"/>
    </location>
    <ligand>
        <name>Mg(2+)</name>
        <dbReference type="ChEBI" id="CHEBI:18420"/>
    </ligand>
</feature>
<sequence>MLVIDTSALVEVLTTDPAAIPELAQRVHGVEWMSAPSLIDYEVLNVLRKLVLRQSIDIELAEDSRRTLRALRLVRYPMSEELADRVWQLRHNASAYDASFVALAEHLNVPLVTAERRLAEGVRGLTSAPVESYAVPE</sequence>
<dbReference type="AlphaFoldDB" id="A0A895YH43"/>
<dbReference type="Proteomes" id="UP000662857">
    <property type="component" value="Chromosome"/>
</dbReference>
<evidence type="ECO:0000256" key="1">
    <source>
        <dbReference type="ARBA" id="ARBA00022649"/>
    </source>
</evidence>
<evidence type="ECO:0000256" key="3">
    <source>
        <dbReference type="ARBA" id="ARBA00022723"/>
    </source>
</evidence>
<keyword evidence="6" id="KW-0800">Toxin</keyword>
<dbReference type="InterPro" id="IPR051619">
    <property type="entry name" value="TypeII_TA_RNase_PINc/VapC"/>
</dbReference>
<dbReference type="PANTHER" id="PTHR35901">
    <property type="entry name" value="RIBONUCLEASE VAPC3"/>
    <property type="match status" value="1"/>
</dbReference>
<dbReference type="EMBL" id="CP070499">
    <property type="protein sequence ID" value="QSB13846.1"/>
    <property type="molecule type" value="Genomic_DNA"/>
</dbReference>
<evidence type="ECO:0000256" key="2">
    <source>
        <dbReference type="ARBA" id="ARBA00022722"/>
    </source>
</evidence>
<evidence type="ECO:0000313" key="9">
    <source>
        <dbReference type="Proteomes" id="UP000662857"/>
    </source>
</evidence>
<dbReference type="InterPro" id="IPR044153">
    <property type="entry name" value="PIN_Pae0151-like"/>
</dbReference>
<keyword evidence="2 6" id="KW-0540">Nuclease</keyword>
<accession>A0A895YH43</accession>
<organism evidence="8 9">
    <name type="scientific">Natronosporangium hydrolyticum</name>
    <dbReference type="NCBI Taxonomy" id="2811111"/>
    <lineage>
        <taxon>Bacteria</taxon>
        <taxon>Bacillati</taxon>
        <taxon>Actinomycetota</taxon>
        <taxon>Actinomycetes</taxon>
        <taxon>Micromonosporales</taxon>
        <taxon>Micromonosporaceae</taxon>
        <taxon>Natronosporangium</taxon>
    </lineage>
</organism>
<reference evidence="8" key="1">
    <citation type="submission" date="2021-02" db="EMBL/GenBank/DDBJ databases">
        <title>Natrosporangium hydrolyticum gen. nov., sp. nov, a haloalkaliphilic actinobacterium from a soda solonchak soil.</title>
        <authorList>
            <person name="Sorokin D.Y."/>
            <person name="Khijniak T.V."/>
            <person name="Zakharycheva A.P."/>
            <person name="Boueva O.V."/>
            <person name="Ariskina E.V."/>
            <person name="Hahnke R.L."/>
            <person name="Bunk B."/>
            <person name="Sproer C."/>
            <person name="Schumann P."/>
            <person name="Evtushenko L.I."/>
            <person name="Kublanov I.V."/>
        </authorList>
    </citation>
    <scope>NUCLEOTIDE SEQUENCE</scope>
    <source>
        <strain evidence="8">DSM 106523</strain>
    </source>
</reference>
<dbReference type="RefSeq" id="WP_239675958.1">
    <property type="nucleotide sequence ID" value="NZ_CP070499.1"/>
</dbReference>
<proteinExistence type="inferred from homology"/>
<dbReference type="KEGG" id="nhy:JQS43_20175"/>
<comment type="cofactor">
    <cofactor evidence="6">
        <name>Mg(2+)</name>
        <dbReference type="ChEBI" id="CHEBI:18420"/>
    </cofactor>
</comment>
<keyword evidence="1 6" id="KW-1277">Toxin-antitoxin system</keyword>
<dbReference type="HAMAP" id="MF_00265">
    <property type="entry name" value="VapC_Nob1"/>
    <property type="match status" value="1"/>
</dbReference>
<evidence type="ECO:0000313" key="8">
    <source>
        <dbReference type="EMBL" id="QSB13846.1"/>
    </source>
</evidence>
<keyword evidence="5 6" id="KW-0460">Magnesium</keyword>
<keyword evidence="9" id="KW-1185">Reference proteome</keyword>
<dbReference type="Pfam" id="PF01850">
    <property type="entry name" value="PIN"/>
    <property type="match status" value="1"/>
</dbReference>
<feature type="binding site" evidence="6">
    <location>
        <position position="97"/>
    </location>
    <ligand>
        <name>Mg(2+)</name>
        <dbReference type="ChEBI" id="CHEBI:18420"/>
    </ligand>
</feature>
<dbReference type="EC" id="3.1.-.-" evidence="6"/>
<keyword evidence="4 6" id="KW-0378">Hydrolase</keyword>
<dbReference type="GO" id="GO:0090729">
    <property type="term" value="F:toxin activity"/>
    <property type="evidence" value="ECO:0007669"/>
    <property type="project" value="UniProtKB-KW"/>
</dbReference>
<dbReference type="SUPFAM" id="SSF88723">
    <property type="entry name" value="PIN domain-like"/>
    <property type="match status" value="1"/>
</dbReference>